<proteinExistence type="predicted"/>
<dbReference type="PROSITE" id="PS50965">
    <property type="entry name" value="NERD"/>
    <property type="match status" value="1"/>
</dbReference>
<dbReference type="Pfam" id="PF08378">
    <property type="entry name" value="NERD"/>
    <property type="match status" value="1"/>
</dbReference>
<evidence type="ECO:0000313" key="2">
    <source>
        <dbReference type="EMBL" id="MRX54414.1"/>
    </source>
</evidence>
<sequence length="318" mass="37188">MMCWFYDGGKEVVLLILRKRTESGELRTYRSLNARMELAAADEKLYNHLEIGFDGELIFDGWLKQAGEGLILNDLLFVTSNSHYQMDSLYIAPQKIYLFEVKNLSGDHFIEKEEWISCTTKSEIKNPILQLKRCESLLRRQLQVLKCSLPVEAYVVFVNPEFHLYHAPLHSPLIFPSQWNRFSQRLKNVRISNGFHSKLAEKLLSLHVEKSPYERRPEFRYEDLLKGVVCGGCGRLGMEVFNKTKLVCRNCKRSERFKNGILRSVEEFRLLFPDRRVTTSQMYEWCGRIKDKRAFQRVLSENLDRIGYGPGSKFVEKG</sequence>
<dbReference type="AlphaFoldDB" id="A0A6I2MAN5"/>
<accession>A0A6I2MAN5</accession>
<dbReference type="InterPro" id="IPR011528">
    <property type="entry name" value="NERD"/>
</dbReference>
<organism evidence="2 3">
    <name type="scientific">Metabacillus idriensis</name>
    <dbReference type="NCBI Taxonomy" id="324768"/>
    <lineage>
        <taxon>Bacteria</taxon>
        <taxon>Bacillati</taxon>
        <taxon>Bacillota</taxon>
        <taxon>Bacilli</taxon>
        <taxon>Bacillales</taxon>
        <taxon>Bacillaceae</taxon>
        <taxon>Metabacillus</taxon>
    </lineage>
</organism>
<evidence type="ECO:0000313" key="3">
    <source>
        <dbReference type="Proteomes" id="UP000441585"/>
    </source>
</evidence>
<protein>
    <submittedName>
        <fullName evidence="2">NERD domain-containing protein</fullName>
    </submittedName>
</protein>
<comment type="caution">
    <text evidence="2">The sequence shown here is derived from an EMBL/GenBank/DDBJ whole genome shotgun (WGS) entry which is preliminary data.</text>
</comment>
<reference evidence="2 3" key="1">
    <citation type="submission" date="2019-11" db="EMBL/GenBank/DDBJ databases">
        <title>Bacillus idriensis genome.</title>
        <authorList>
            <person name="Konopka E.N."/>
            <person name="Newman J.D."/>
        </authorList>
    </citation>
    <scope>NUCLEOTIDE SEQUENCE [LARGE SCALE GENOMIC DNA]</scope>
    <source>
        <strain evidence="2 3">DSM 19097</strain>
    </source>
</reference>
<evidence type="ECO:0000259" key="1">
    <source>
        <dbReference type="PROSITE" id="PS50965"/>
    </source>
</evidence>
<keyword evidence="3" id="KW-1185">Reference proteome</keyword>
<name>A0A6I2MAN5_9BACI</name>
<gene>
    <name evidence="2" type="ORF">GJU41_10555</name>
</gene>
<dbReference type="EMBL" id="WKKF01000002">
    <property type="protein sequence ID" value="MRX54414.1"/>
    <property type="molecule type" value="Genomic_DNA"/>
</dbReference>
<dbReference type="Proteomes" id="UP000441585">
    <property type="component" value="Unassembled WGS sequence"/>
</dbReference>
<feature type="domain" description="NERD" evidence="1">
    <location>
        <begin position="51"/>
        <end position="161"/>
    </location>
</feature>